<sequence length="326" mass="36557">MIKRKYLYGAAILLFLTSFIGMLIYGYKTFYIEKELAASEEYRYHFALIAEETDNEYWRLIEEGARKEAAKQDVYLEYVAPQRADNDELLKLFDRMIAAKVDGIIVQGIEGKRFVDLVHKATERRIPVVTVDTDVKSSERKAYVGTDNHHAGELAGKSILENTEGEQFVGIVTGRFDAINQQERIAGLKHILEGHPRIQIVGVKESGITEIGATQATYSLLKEYPQITALVGTSALDGIGMVEGLEEIAPNKDVYITAFDLIPETLDAIEEGKIHATIAQFPEEMGKESVISLLRLQEKDLLENLIYTETGIIDKDNLPAFREGQP</sequence>
<comment type="caution">
    <text evidence="6">The sequence shown here is derived from an EMBL/GenBank/DDBJ whole genome shotgun (WGS) entry which is preliminary data.</text>
</comment>
<comment type="subcellular location">
    <subcellularLocation>
        <location evidence="1">Cell envelope</location>
    </subcellularLocation>
</comment>
<keyword evidence="4" id="KW-1133">Transmembrane helix</keyword>
<evidence type="ECO:0000259" key="5">
    <source>
        <dbReference type="Pfam" id="PF13407"/>
    </source>
</evidence>
<dbReference type="RefSeq" id="WP_238018179.1">
    <property type="nucleotide sequence ID" value="NZ_JAIFZM010000002.1"/>
</dbReference>
<keyword evidence="4" id="KW-0812">Transmembrane</keyword>
<feature type="transmembrane region" description="Helical" evidence="4">
    <location>
        <begin position="7"/>
        <end position="27"/>
    </location>
</feature>
<dbReference type="Proteomes" id="UP001199631">
    <property type="component" value="Unassembled WGS sequence"/>
</dbReference>
<organism evidence="6 7">
    <name type="scientific">Oceanobacillus jordanicus</name>
    <dbReference type="NCBI Taxonomy" id="2867266"/>
    <lineage>
        <taxon>Bacteria</taxon>
        <taxon>Bacillati</taxon>
        <taxon>Bacillota</taxon>
        <taxon>Bacilli</taxon>
        <taxon>Bacillales</taxon>
        <taxon>Bacillaceae</taxon>
        <taxon>Oceanobacillus</taxon>
    </lineage>
</organism>
<protein>
    <submittedName>
        <fullName evidence="6">Sugar-binding protein</fullName>
    </submittedName>
</protein>
<keyword evidence="4" id="KW-0472">Membrane</keyword>
<evidence type="ECO:0000313" key="6">
    <source>
        <dbReference type="EMBL" id="MCG3418136.1"/>
    </source>
</evidence>
<keyword evidence="7" id="KW-1185">Reference proteome</keyword>
<name>A0AAW5B466_9BACI</name>
<proteinExistence type="inferred from homology"/>
<reference evidence="6 7" key="1">
    <citation type="journal article" date="2022" name="Evol. Bioinform. Online">
        <title>Draft Genome Sequence of Oceanobacillus jordanicus Strain GSFE11, a Halotolerant Plant Growth-Promoting Bacterial Endophyte Isolated From the Jordan Valley.</title>
        <authorList>
            <person name="Alhindi T."/>
            <person name="Albdaiwi R."/>
        </authorList>
    </citation>
    <scope>NUCLEOTIDE SEQUENCE [LARGE SCALE GENOMIC DNA]</scope>
    <source>
        <strain evidence="6 7">GSFE11</strain>
    </source>
</reference>
<keyword evidence="3" id="KW-0732">Signal</keyword>
<evidence type="ECO:0000256" key="1">
    <source>
        <dbReference type="ARBA" id="ARBA00004196"/>
    </source>
</evidence>
<dbReference type="SUPFAM" id="SSF53822">
    <property type="entry name" value="Periplasmic binding protein-like I"/>
    <property type="match status" value="1"/>
</dbReference>
<evidence type="ECO:0000256" key="3">
    <source>
        <dbReference type="ARBA" id="ARBA00022729"/>
    </source>
</evidence>
<dbReference type="Pfam" id="PF13407">
    <property type="entry name" value="Peripla_BP_4"/>
    <property type="match status" value="1"/>
</dbReference>
<dbReference type="GO" id="GO:0030246">
    <property type="term" value="F:carbohydrate binding"/>
    <property type="evidence" value="ECO:0007669"/>
    <property type="project" value="UniProtKB-ARBA"/>
</dbReference>
<comment type="similarity">
    <text evidence="2">Belongs to the bacterial solute-binding protein 2 family.</text>
</comment>
<dbReference type="AlphaFoldDB" id="A0AAW5B466"/>
<dbReference type="PANTHER" id="PTHR46847">
    <property type="entry name" value="D-ALLOSE-BINDING PERIPLASMIC PROTEIN-RELATED"/>
    <property type="match status" value="1"/>
</dbReference>
<evidence type="ECO:0000313" key="7">
    <source>
        <dbReference type="Proteomes" id="UP001199631"/>
    </source>
</evidence>
<dbReference type="GO" id="GO:0030313">
    <property type="term" value="C:cell envelope"/>
    <property type="evidence" value="ECO:0007669"/>
    <property type="project" value="UniProtKB-SubCell"/>
</dbReference>
<dbReference type="PANTHER" id="PTHR46847:SF1">
    <property type="entry name" value="D-ALLOSE-BINDING PERIPLASMIC PROTEIN-RELATED"/>
    <property type="match status" value="1"/>
</dbReference>
<accession>A0AAW5B466</accession>
<dbReference type="InterPro" id="IPR028082">
    <property type="entry name" value="Peripla_BP_I"/>
</dbReference>
<evidence type="ECO:0000256" key="4">
    <source>
        <dbReference type="SAM" id="Phobius"/>
    </source>
</evidence>
<dbReference type="InterPro" id="IPR025997">
    <property type="entry name" value="SBP_2_dom"/>
</dbReference>
<gene>
    <name evidence="6" type="ORF">K3T81_03130</name>
</gene>
<dbReference type="EMBL" id="JAIFZM010000002">
    <property type="protein sequence ID" value="MCG3418136.1"/>
    <property type="molecule type" value="Genomic_DNA"/>
</dbReference>
<dbReference type="Gene3D" id="3.40.50.2300">
    <property type="match status" value="2"/>
</dbReference>
<evidence type="ECO:0000256" key="2">
    <source>
        <dbReference type="ARBA" id="ARBA00007639"/>
    </source>
</evidence>
<feature type="domain" description="Periplasmic binding protein" evidence="5">
    <location>
        <begin position="46"/>
        <end position="296"/>
    </location>
</feature>
<dbReference type="CDD" id="cd06314">
    <property type="entry name" value="PBP1_tmGBP"/>
    <property type="match status" value="1"/>
</dbReference>